<dbReference type="PANTHER" id="PTHR11358">
    <property type="entry name" value="ARGINASE/AGMATINASE"/>
    <property type="match status" value="1"/>
</dbReference>
<dbReference type="PANTHER" id="PTHR11358:SF26">
    <property type="entry name" value="GUANIDINO ACID HYDROLASE, MITOCHONDRIAL"/>
    <property type="match status" value="1"/>
</dbReference>
<dbReference type="InterPro" id="IPR023696">
    <property type="entry name" value="Ureohydrolase_dom_sf"/>
</dbReference>
<dbReference type="Gene3D" id="3.40.800.10">
    <property type="entry name" value="Ureohydrolase domain"/>
    <property type="match status" value="1"/>
</dbReference>
<keyword evidence="2" id="KW-0378">Hydrolase</keyword>
<name>A0A829GZ97_LACPA</name>
<dbReference type="PROSITE" id="PS51409">
    <property type="entry name" value="ARGINASE_2"/>
    <property type="match status" value="1"/>
</dbReference>
<dbReference type="Proteomes" id="UP000014285">
    <property type="component" value="Unassembled WGS sequence"/>
</dbReference>
<sequence length="380" mass="42225">MLTVNEKLIPFKDSDGQPSLFNINDNTIRPVSSSLFTILTTIIQHGSADEISKDLINQLIAMEWVHESRELKQDYSKSGIFHSNKESLQKAICAPESKNHFLVLGVPYDLGNPVRPGARFGPDEIRVGSWSLLEYTHYQEHVKKDNYLYGTTKLNKFNLSDLGNLSQRTVSSKKFAYPFLSNLAYVAAASGKKTIFLGGDHSILFAELTGIQKEFPELGVIQLDAHADFAGKRQVKLLDIDHANFWSQLEVDSSINPILKFGVREVVPQSLHNDSRAGIFSVDQFLENIVSTIAKSPKIPYFLSIDVDVLDPSIISRTGTPVPNGITFKQLNRAISLITSKVNIIGADIVEFMGENRVENGIVANILLDLINDLASDDHE</sequence>
<evidence type="ECO:0000313" key="4">
    <source>
        <dbReference type="EMBL" id="EPC66612.1"/>
    </source>
</evidence>
<dbReference type="SUPFAM" id="SSF52768">
    <property type="entry name" value="Arginase/deacetylase"/>
    <property type="match status" value="1"/>
</dbReference>
<dbReference type="GO" id="GO:0033389">
    <property type="term" value="P:putrescine biosynthetic process from arginine, via agmatine"/>
    <property type="evidence" value="ECO:0007669"/>
    <property type="project" value="TreeGrafter"/>
</dbReference>
<dbReference type="Pfam" id="PF00491">
    <property type="entry name" value="Arginase"/>
    <property type="match status" value="1"/>
</dbReference>
<comment type="caution">
    <text evidence="4">The sequence shown here is derived from an EMBL/GenBank/DDBJ whole genome shotgun (WGS) entry which is preliminary data.</text>
</comment>
<organism evidence="4 5">
    <name type="scientific">Lacticaseibacillus paracasei subsp. tolerans Lpl14</name>
    <dbReference type="NCBI Taxonomy" id="1256229"/>
    <lineage>
        <taxon>Bacteria</taxon>
        <taxon>Bacillati</taxon>
        <taxon>Bacillota</taxon>
        <taxon>Bacilli</taxon>
        <taxon>Lactobacillales</taxon>
        <taxon>Lactobacillaceae</taxon>
        <taxon>Lacticaseibacillus</taxon>
    </lineage>
</organism>
<evidence type="ECO:0000256" key="1">
    <source>
        <dbReference type="ARBA" id="ARBA00022723"/>
    </source>
</evidence>
<comment type="similarity">
    <text evidence="3">Belongs to the arginase family.</text>
</comment>
<dbReference type="RefSeq" id="WP_016369771.1">
    <property type="nucleotide sequence ID" value="NZ_ANKB01000006.1"/>
</dbReference>
<dbReference type="InterPro" id="IPR006035">
    <property type="entry name" value="Ureohydrolase"/>
</dbReference>
<dbReference type="GO" id="GO:0046872">
    <property type="term" value="F:metal ion binding"/>
    <property type="evidence" value="ECO:0007669"/>
    <property type="project" value="UniProtKB-KW"/>
</dbReference>
<protein>
    <submittedName>
        <fullName evidence="4">Agmatinase</fullName>
    </submittedName>
</protein>
<evidence type="ECO:0000313" key="5">
    <source>
        <dbReference type="Proteomes" id="UP000014285"/>
    </source>
</evidence>
<proteinExistence type="inferred from homology"/>
<evidence type="ECO:0000256" key="3">
    <source>
        <dbReference type="PROSITE-ProRule" id="PRU00742"/>
    </source>
</evidence>
<dbReference type="GO" id="GO:0008783">
    <property type="term" value="F:agmatinase activity"/>
    <property type="evidence" value="ECO:0007669"/>
    <property type="project" value="TreeGrafter"/>
</dbReference>
<evidence type="ECO:0000256" key="2">
    <source>
        <dbReference type="ARBA" id="ARBA00022801"/>
    </source>
</evidence>
<reference evidence="4 5" key="1">
    <citation type="journal article" date="2013" name="PLoS ONE">
        <title>Lactobacillus paracasei comparative genomics: towards species pan-genome definition and exploitation of diversity.</title>
        <authorList>
            <person name="Smokvina T."/>
            <person name="Wels M."/>
            <person name="Polka J."/>
            <person name="Chervaux C."/>
            <person name="Brisse S."/>
            <person name="Boekhorst J."/>
            <person name="van Hylckama Vlieg J.E."/>
            <person name="Siezen R.J."/>
        </authorList>
    </citation>
    <scope>NUCLEOTIDE SEQUENCE [LARGE SCALE GENOMIC DNA]</scope>
    <source>
        <strain evidence="4 5">Lpl14</strain>
    </source>
</reference>
<accession>A0A829GZ97</accession>
<dbReference type="EMBL" id="ANKB01000006">
    <property type="protein sequence ID" value="EPC66612.1"/>
    <property type="molecule type" value="Genomic_DNA"/>
</dbReference>
<dbReference type="AlphaFoldDB" id="A0A829GZ97"/>
<gene>
    <name evidence="4" type="ORF">Lpl14_02731</name>
</gene>
<keyword evidence="1" id="KW-0479">Metal-binding</keyword>